<dbReference type="EC" id="1.-.-.-" evidence="3"/>
<evidence type="ECO:0000313" key="3">
    <source>
        <dbReference type="EMBL" id="CUI17477.1"/>
    </source>
</evidence>
<keyword evidence="4" id="KW-1185">Reference proteome</keyword>
<organism evidence="3 4">
    <name type="scientific">Candidatus Protochlamydia naegleriophila</name>
    <dbReference type="NCBI Taxonomy" id="389348"/>
    <lineage>
        <taxon>Bacteria</taxon>
        <taxon>Pseudomonadati</taxon>
        <taxon>Chlamydiota</taxon>
        <taxon>Chlamydiia</taxon>
        <taxon>Parachlamydiales</taxon>
        <taxon>Parachlamydiaceae</taxon>
        <taxon>Candidatus Protochlamydia</taxon>
    </lineage>
</organism>
<dbReference type="Gene3D" id="2.60.120.620">
    <property type="entry name" value="q2cbj1_9rhob like domain"/>
    <property type="match status" value="1"/>
</dbReference>
<dbReference type="Proteomes" id="UP000069902">
    <property type="component" value="Chromosome cPNK"/>
</dbReference>
<dbReference type="GO" id="GO:0005506">
    <property type="term" value="F:iron ion binding"/>
    <property type="evidence" value="ECO:0007669"/>
    <property type="project" value="UniProtKB-ARBA"/>
</dbReference>
<keyword evidence="1" id="KW-0479">Metal-binding</keyword>
<dbReference type="PANTHER" id="PTHR20883:SF15">
    <property type="entry name" value="PHYTANOYL-COA DIOXYGENASE DOMAIN-CONTAINING PROTEIN 1"/>
    <property type="match status" value="1"/>
</dbReference>
<keyword evidence="2" id="KW-0408">Iron</keyword>
<accession>A0A0U5JHK7</accession>
<reference evidence="4" key="1">
    <citation type="submission" date="2015-09" db="EMBL/GenBank/DDBJ databases">
        <authorList>
            <person name="Bertelli C."/>
        </authorList>
    </citation>
    <scope>NUCLEOTIDE SEQUENCE [LARGE SCALE GENOMIC DNA]</scope>
    <source>
        <strain evidence="4">KNic</strain>
    </source>
</reference>
<dbReference type="PANTHER" id="PTHR20883">
    <property type="entry name" value="PHYTANOYL-COA DIOXYGENASE DOMAIN CONTAINING 1"/>
    <property type="match status" value="1"/>
</dbReference>
<evidence type="ECO:0000256" key="2">
    <source>
        <dbReference type="ARBA" id="ARBA00023004"/>
    </source>
</evidence>
<dbReference type="Pfam" id="PF05721">
    <property type="entry name" value="PhyH"/>
    <property type="match status" value="1"/>
</dbReference>
<dbReference type="GO" id="GO:0016706">
    <property type="term" value="F:2-oxoglutarate-dependent dioxygenase activity"/>
    <property type="evidence" value="ECO:0007669"/>
    <property type="project" value="UniProtKB-ARBA"/>
</dbReference>
<keyword evidence="3" id="KW-0223">Dioxygenase</keyword>
<gene>
    <name evidence="3" type="ORF">PNK_1871</name>
</gene>
<name>A0A0U5JHK7_9BACT</name>
<dbReference type="RefSeq" id="WP_158021776.1">
    <property type="nucleotide sequence ID" value="NZ_LN879502.1"/>
</dbReference>
<evidence type="ECO:0000313" key="4">
    <source>
        <dbReference type="Proteomes" id="UP000069902"/>
    </source>
</evidence>
<proteinExistence type="predicted"/>
<protein>
    <submittedName>
        <fullName evidence="3">Phytanoyl-CoA dioxygenase domain-containing protein 1</fullName>
        <ecNumber evidence="3">1.-.-.-</ecNumber>
    </submittedName>
</protein>
<evidence type="ECO:0000256" key="1">
    <source>
        <dbReference type="ARBA" id="ARBA00022723"/>
    </source>
</evidence>
<dbReference type="InterPro" id="IPR008775">
    <property type="entry name" value="Phytyl_CoA_dOase-like"/>
</dbReference>
<dbReference type="AlphaFoldDB" id="A0A0U5JHK7"/>
<keyword evidence="3" id="KW-0560">Oxidoreductase</keyword>
<dbReference type="SUPFAM" id="SSF51197">
    <property type="entry name" value="Clavaminate synthase-like"/>
    <property type="match status" value="1"/>
</dbReference>
<dbReference type="STRING" id="389348.PNK_1871"/>
<dbReference type="EMBL" id="LN879502">
    <property type="protein sequence ID" value="CUI17477.1"/>
    <property type="molecule type" value="Genomic_DNA"/>
</dbReference>
<sequence length="311" mass="35457">MDQGTARGFRSLLLLALYVLIAWQSQVIASSSHNVLTPQQKTFFQDNGFLVVENFAASGVCEALKKRASELVSTCNFLELALIHAGQPKPFSWENYYLGKGEKLCFFFEEQAFQFSHPEQLDKARHIKKISYVLHESDPFFKEFSYQPKIMQILNELGWEDPHLLQSMYLFKQPHIGSAVACHQDSTFIHTQPESLIGFWFALEEATIENGCLWVLPGAHLTGLKYKMLKTKEGEIIYDIYDETPWPLAEMIPLEVAKGSLVVMHGHLPHLSRENRSEQSRQAYALHIIDGKSAYLPSNWLPLKSAEGRLP</sequence>
<dbReference type="PATRIC" id="fig|389348.3.peg.2102"/>
<dbReference type="InParanoid" id="A0A0U5JHK7"/>
<dbReference type="KEGG" id="pnl:PNK_1871"/>